<feature type="domain" description="NB-ARC" evidence="3">
    <location>
        <begin position="148"/>
        <end position="318"/>
    </location>
</feature>
<proteinExistence type="predicted"/>
<name>A0A2G9HRL5_9LAMI</name>
<dbReference type="Gene3D" id="3.40.50.300">
    <property type="entry name" value="P-loop containing nucleotide triphosphate hydrolases"/>
    <property type="match status" value="1"/>
</dbReference>
<dbReference type="STRING" id="429701.A0A2G9HRL5"/>
<keyword evidence="2" id="KW-0175">Coiled coil</keyword>
<dbReference type="PANTHER" id="PTHR36766:SF30">
    <property type="entry name" value="TIR-NBS TYPE DISEASE RESISTANCE PROTEIN-RELATED"/>
    <property type="match status" value="1"/>
</dbReference>
<dbReference type="PRINTS" id="PR00364">
    <property type="entry name" value="DISEASERSIST"/>
</dbReference>
<sequence>MADSLVFALSQFRQLLPVDFRLKDTVESKIDKLRKELQQWERELKELEAGSINYKDMREISGGITELSYGVGDKLIYIVEADGGKFKKFIRYVRAAKYFDRILRRIIDMKPDYSSFISEHRHDPSAAEEDVRPRNASTDVALEFVERKKEIDQLLHYLDINDPECCQVITISGIGGAGKSTLAQQLLKHRYVSIHYKKKTNHLVTVSRKFQRRKIFTDILEGLQQSVKDEDSEEDLGKKISNFLESHQALIVLDDIRSLEDWKVLRVILPRSHKSRILITTRLKQVAENAHGIESEAKCVRLESLTTEEGCNLLKKKVPVLHLMLVSCRKPKKWPEI</sequence>
<dbReference type="GO" id="GO:0043531">
    <property type="term" value="F:ADP binding"/>
    <property type="evidence" value="ECO:0007669"/>
    <property type="project" value="InterPro"/>
</dbReference>
<dbReference type="GO" id="GO:0006952">
    <property type="term" value="P:defense response"/>
    <property type="evidence" value="ECO:0007669"/>
    <property type="project" value="UniProtKB-KW"/>
</dbReference>
<organism evidence="4 5">
    <name type="scientific">Handroanthus impetiginosus</name>
    <dbReference type="NCBI Taxonomy" id="429701"/>
    <lineage>
        <taxon>Eukaryota</taxon>
        <taxon>Viridiplantae</taxon>
        <taxon>Streptophyta</taxon>
        <taxon>Embryophyta</taxon>
        <taxon>Tracheophyta</taxon>
        <taxon>Spermatophyta</taxon>
        <taxon>Magnoliopsida</taxon>
        <taxon>eudicotyledons</taxon>
        <taxon>Gunneridae</taxon>
        <taxon>Pentapetalae</taxon>
        <taxon>asterids</taxon>
        <taxon>lamiids</taxon>
        <taxon>Lamiales</taxon>
        <taxon>Bignoniaceae</taxon>
        <taxon>Crescentiina</taxon>
        <taxon>Tabebuia alliance</taxon>
        <taxon>Handroanthus</taxon>
    </lineage>
</organism>
<dbReference type="InterPro" id="IPR002182">
    <property type="entry name" value="NB-ARC"/>
</dbReference>
<dbReference type="AlphaFoldDB" id="A0A2G9HRL5"/>
<evidence type="ECO:0000313" key="5">
    <source>
        <dbReference type="Proteomes" id="UP000231279"/>
    </source>
</evidence>
<accession>A0A2G9HRL5</accession>
<evidence type="ECO:0000313" key="4">
    <source>
        <dbReference type="EMBL" id="PIN20162.1"/>
    </source>
</evidence>
<comment type="caution">
    <text evidence="4">The sequence shown here is derived from an EMBL/GenBank/DDBJ whole genome shotgun (WGS) entry which is preliminary data.</text>
</comment>
<evidence type="ECO:0000259" key="3">
    <source>
        <dbReference type="Pfam" id="PF00931"/>
    </source>
</evidence>
<keyword evidence="1" id="KW-0611">Plant defense</keyword>
<dbReference type="EMBL" id="NKXS01001166">
    <property type="protein sequence ID" value="PIN20162.1"/>
    <property type="molecule type" value="Genomic_DNA"/>
</dbReference>
<evidence type="ECO:0000256" key="1">
    <source>
        <dbReference type="ARBA" id="ARBA00022821"/>
    </source>
</evidence>
<keyword evidence="5" id="KW-1185">Reference proteome</keyword>
<dbReference type="InterPro" id="IPR027417">
    <property type="entry name" value="P-loop_NTPase"/>
</dbReference>
<gene>
    <name evidence="4" type="ORF">CDL12_07150</name>
</gene>
<evidence type="ECO:0000256" key="2">
    <source>
        <dbReference type="SAM" id="Coils"/>
    </source>
</evidence>
<dbReference type="Pfam" id="PF00931">
    <property type="entry name" value="NB-ARC"/>
    <property type="match status" value="1"/>
</dbReference>
<protein>
    <recommendedName>
        <fullName evidence="3">NB-ARC domain-containing protein</fullName>
    </recommendedName>
</protein>
<dbReference type="Proteomes" id="UP000231279">
    <property type="component" value="Unassembled WGS sequence"/>
</dbReference>
<feature type="coiled-coil region" evidence="2">
    <location>
        <begin position="23"/>
        <end position="57"/>
    </location>
</feature>
<dbReference type="PANTHER" id="PTHR36766">
    <property type="entry name" value="PLANT BROAD-SPECTRUM MILDEW RESISTANCE PROTEIN RPW8"/>
    <property type="match status" value="1"/>
</dbReference>
<dbReference type="OrthoDB" id="911815at2759"/>
<reference evidence="5" key="1">
    <citation type="journal article" date="2018" name="Gigascience">
        <title>Genome assembly of the Pink Ipe (Handroanthus impetiginosus, Bignoniaceae), a highly valued, ecologically keystone Neotropical timber forest tree.</title>
        <authorList>
            <person name="Silva-Junior O.B."/>
            <person name="Grattapaglia D."/>
            <person name="Novaes E."/>
            <person name="Collevatti R.G."/>
        </authorList>
    </citation>
    <scope>NUCLEOTIDE SEQUENCE [LARGE SCALE GENOMIC DNA]</scope>
    <source>
        <strain evidence="5">cv. UFG-1</strain>
    </source>
</reference>
<dbReference type="SUPFAM" id="SSF52540">
    <property type="entry name" value="P-loop containing nucleoside triphosphate hydrolases"/>
    <property type="match status" value="1"/>
</dbReference>